<accession>A0A367LD98</accession>
<gene>
    <name evidence="2" type="ORF">L249_1129</name>
</gene>
<name>A0A367LD98_9HYPO</name>
<proteinExistence type="predicted"/>
<reference evidence="2 3" key="1">
    <citation type="journal article" date="2015" name="BMC Genomics">
        <title>Insights from the genome of Ophiocordyceps polyrhachis-furcata to pathogenicity and host specificity in insect fungi.</title>
        <authorList>
            <person name="Wichadakul D."/>
            <person name="Kobmoo N."/>
            <person name="Ingsriswang S."/>
            <person name="Tangphatsornruang S."/>
            <person name="Chantasingh D."/>
            <person name="Luangsa-ard J.J."/>
            <person name="Eurwilaichitr L."/>
        </authorList>
    </citation>
    <scope>NUCLEOTIDE SEQUENCE [LARGE SCALE GENOMIC DNA]</scope>
    <source>
        <strain evidence="2 3">BCC 54312</strain>
    </source>
</reference>
<dbReference type="Proteomes" id="UP000253664">
    <property type="component" value="Unassembled WGS sequence"/>
</dbReference>
<evidence type="ECO:0000256" key="1">
    <source>
        <dbReference type="SAM" id="MobiDB-lite"/>
    </source>
</evidence>
<keyword evidence="3" id="KW-1185">Reference proteome</keyword>
<feature type="region of interest" description="Disordered" evidence="1">
    <location>
        <begin position="1"/>
        <end position="23"/>
    </location>
</feature>
<evidence type="ECO:0000313" key="2">
    <source>
        <dbReference type="EMBL" id="RCI12395.1"/>
    </source>
</evidence>
<protein>
    <submittedName>
        <fullName evidence="2">Uncharacterized protein</fullName>
    </submittedName>
</protein>
<feature type="compositionally biased region" description="Polar residues" evidence="1">
    <location>
        <begin position="1"/>
        <end position="10"/>
    </location>
</feature>
<comment type="caution">
    <text evidence="2">The sequence shown here is derived from an EMBL/GenBank/DDBJ whole genome shotgun (WGS) entry which is preliminary data.</text>
</comment>
<organism evidence="2 3">
    <name type="scientific">Ophiocordyceps polyrhachis-furcata BCC 54312</name>
    <dbReference type="NCBI Taxonomy" id="1330021"/>
    <lineage>
        <taxon>Eukaryota</taxon>
        <taxon>Fungi</taxon>
        <taxon>Dikarya</taxon>
        <taxon>Ascomycota</taxon>
        <taxon>Pezizomycotina</taxon>
        <taxon>Sordariomycetes</taxon>
        <taxon>Hypocreomycetidae</taxon>
        <taxon>Hypocreales</taxon>
        <taxon>Ophiocordycipitaceae</taxon>
        <taxon>Ophiocordyceps</taxon>
    </lineage>
</organism>
<evidence type="ECO:0000313" key="3">
    <source>
        <dbReference type="Proteomes" id="UP000253664"/>
    </source>
</evidence>
<dbReference type="EMBL" id="LKCN02000007">
    <property type="protein sequence ID" value="RCI12395.1"/>
    <property type="molecule type" value="Genomic_DNA"/>
</dbReference>
<dbReference type="AlphaFoldDB" id="A0A367LD98"/>
<sequence>MPMETTSTMPGATHNLAFRPDPRQRRLESCHGAHLNNTPSRNPKGAHVSGARGTIRIAWMYKMPDQSSP</sequence>